<keyword evidence="11" id="KW-0491">MHC II</keyword>
<keyword evidence="8 13" id="KW-0472">Membrane</keyword>
<dbReference type="SMART" id="SM00407">
    <property type="entry name" value="IGc1"/>
    <property type="match status" value="1"/>
</dbReference>
<dbReference type="AlphaFoldDB" id="A0A834CCZ8"/>
<keyword evidence="9" id="KW-1015">Disulfide bond</keyword>
<reference evidence="16" key="1">
    <citation type="journal article" name="BMC Genomics">
        <title>Long-read sequencing and de novo genome assembly of marine medaka (Oryzias melastigma).</title>
        <authorList>
            <person name="Liang P."/>
            <person name="Saqib H.S.A."/>
            <person name="Ni X."/>
            <person name="Shen Y."/>
        </authorList>
    </citation>
    <scope>NUCLEOTIDE SEQUENCE</scope>
    <source>
        <strain evidence="16">Bigg-433</strain>
    </source>
</reference>
<dbReference type="SMART" id="SM00920">
    <property type="entry name" value="MHC_II_alpha"/>
    <property type="match status" value="1"/>
</dbReference>
<evidence type="ECO:0000256" key="11">
    <source>
        <dbReference type="ARBA" id="ARBA00023182"/>
    </source>
</evidence>
<evidence type="ECO:0000256" key="4">
    <source>
        <dbReference type="ARBA" id="ARBA00022729"/>
    </source>
</evidence>
<dbReference type="InterPro" id="IPR003006">
    <property type="entry name" value="Ig/MHC_CS"/>
</dbReference>
<evidence type="ECO:0000256" key="13">
    <source>
        <dbReference type="SAM" id="Phobius"/>
    </source>
</evidence>
<evidence type="ECO:0000256" key="1">
    <source>
        <dbReference type="ARBA" id="ARBA00004479"/>
    </source>
</evidence>
<dbReference type="PROSITE" id="PS00290">
    <property type="entry name" value="IG_MHC"/>
    <property type="match status" value="1"/>
</dbReference>
<dbReference type="InterPro" id="IPR050160">
    <property type="entry name" value="MHC/Immunoglobulin"/>
</dbReference>
<dbReference type="Proteomes" id="UP000646548">
    <property type="component" value="Unassembled WGS sequence"/>
</dbReference>
<dbReference type="SUPFAM" id="SSF48726">
    <property type="entry name" value="Immunoglobulin"/>
    <property type="match status" value="1"/>
</dbReference>
<dbReference type="InterPro" id="IPR036179">
    <property type="entry name" value="Ig-like_dom_sf"/>
</dbReference>
<evidence type="ECO:0000256" key="2">
    <source>
        <dbReference type="ARBA" id="ARBA00007394"/>
    </source>
</evidence>
<keyword evidence="3 13" id="KW-0812">Transmembrane</keyword>
<evidence type="ECO:0000313" key="17">
    <source>
        <dbReference type="Proteomes" id="UP000646548"/>
    </source>
</evidence>
<keyword evidence="7" id="KW-1064">Adaptive immunity</keyword>
<dbReference type="InterPro" id="IPR011162">
    <property type="entry name" value="MHC_I/II-like_Ag-recog"/>
</dbReference>
<feature type="signal peptide" evidence="14">
    <location>
        <begin position="1"/>
        <end position="16"/>
    </location>
</feature>
<dbReference type="InterPro" id="IPR001003">
    <property type="entry name" value="MHC_II_a_N"/>
</dbReference>
<evidence type="ECO:0000256" key="3">
    <source>
        <dbReference type="ARBA" id="ARBA00022692"/>
    </source>
</evidence>
<comment type="caution">
    <text evidence="16">The sequence shown here is derived from an EMBL/GenBank/DDBJ whole genome shotgun (WGS) entry which is preliminary data.</text>
</comment>
<evidence type="ECO:0000256" key="9">
    <source>
        <dbReference type="ARBA" id="ARBA00023157"/>
    </source>
</evidence>
<feature type="transmembrane region" description="Helical" evidence="13">
    <location>
        <begin position="226"/>
        <end position="251"/>
    </location>
</feature>
<evidence type="ECO:0000256" key="12">
    <source>
        <dbReference type="ARBA" id="ARBA00023319"/>
    </source>
</evidence>
<gene>
    <name evidence="16" type="ORF">FQA47_016382</name>
</gene>
<keyword evidence="4 14" id="KW-0732">Signal</keyword>
<evidence type="ECO:0000256" key="14">
    <source>
        <dbReference type="SAM" id="SignalP"/>
    </source>
</evidence>
<accession>A0A834CCZ8</accession>
<evidence type="ECO:0000256" key="8">
    <source>
        <dbReference type="ARBA" id="ARBA00023136"/>
    </source>
</evidence>
<evidence type="ECO:0000256" key="5">
    <source>
        <dbReference type="ARBA" id="ARBA00022859"/>
    </source>
</evidence>
<sequence>MKLLLLLVCGILGASAQVLHEDLRINGCSDSDGEFMFSLDGEELWYADFKKKTAVEPQPPFVDHTSYVEGTYEGAVADQQICKQNLKIIREATKGLPLKRDPPSNIVVYNRDEVELGEQNTLICHVSGFYPAPVNVSWTRNGEEVSGTINIPYPSSDGTFTQISRLQFVPQLGDLYSCSVEHPALTEVQTKIWGERSVTLQDGGEKLRPHLPLPLSADVEKTQAGVGPAVFCGLGLTVGLLGVAAGTFFLIKGNECS</sequence>
<evidence type="ECO:0000259" key="15">
    <source>
        <dbReference type="PROSITE" id="PS50835"/>
    </source>
</evidence>
<evidence type="ECO:0000256" key="6">
    <source>
        <dbReference type="ARBA" id="ARBA00022989"/>
    </source>
</evidence>
<dbReference type="InterPro" id="IPR003597">
    <property type="entry name" value="Ig_C1-set"/>
</dbReference>
<dbReference type="Pfam" id="PF00993">
    <property type="entry name" value="MHC_II_alpha"/>
    <property type="match status" value="1"/>
</dbReference>
<dbReference type="GO" id="GO:0002250">
    <property type="term" value="P:adaptive immune response"/>
    <property type="evidence" value="ECO:0007669"/>
    <property type="project" value="UniProtKB-KW"/>
</dbReference>
<keyword evidence="12" id="KW-0393">Immunoglobulin domain</keyword>
<proteinExistence type="inferred from homology"/>
<comment type="similarity">
    <text evidence="2">Belongs to the MHC class II family.</text>
</comment>
<dbReference type="GO" id="GO:0002504">
    <property type="term" value="P:antigen processing and presentation of peptide or polysaccharide antigen via MHC class II"/>
    <property type="evidence" value="ECO:0007669"/>
    <property type="project" value="UniProtKB-KW"/>
</dbReference>
<dbReference type="PANTHER" id="PTHR19944:SF86">
    <property type="entry name" value="HLA CLASS II HISTOCOMPATIBILITY ANTIGEN, DR ALPHA CHAIN"/>
    <property type="match status" value="1"/>
</dbReference>
<dbReference type="SUPFAM" id="SSF54452">
    <property type="entry name" value="MHC antigen-recognition domain"/>
    <property type="match status" value="1"/>
</dbReference>
<dbReference type="InterPro" id="IPR013783">
    <property type="entry name" value="Ig-like_fold"/>
</dbReference>
<dbReference type="PROSITE" id="PS50835">
    <property type="entry name" value="IG_LIKE"/>
    <property type="match status" value="1"/>
</dbReference>
<dbReference type="GO" id="GO:0042613">
    <property type="term" value="C:MHC class II protein complex"/>
    <property type="evidence" value="ECO:0007669"/>
    <property type="project" value="UniProtKB-KW"/>
</dbReference>
<dbReference type="InterPro" id="IPR014745">
    <property type="entry name" value="MHC_II_a/b_N"/>
</dbReference>
<feature type="chain" id="PRO_5032501998" evidence="14">
    <location>
        <begin position="17"/>
        <end position="257"/>
    </location>
</feature>
<keyword evidence="6 13" id="KW-1133">Transmembrane helix</keyword>
<dbReference type="InterPro" id="IPR007110">
    <property type="entry name" value="Ig-like_dom"/>
</dbReference>
<comment type="subcellular location">
    <subcellularLocation>
        <location evidence="1">Membrane</location>
        <topology evidence="1">Single-pass type I membrane protein</topology>
    </subcellularLocation>
</comment>
<dbReference type="Pfam" id="PF07654">
    <property type="entry name" value="C1-set"/>
    <property type="match status" value="1"/>
</dbReference>
<keyword evidence="10" id="KW-0325">Glycoprotein</keyword>
<dbReference type="EMBL" id="WKFB01000394">
    <property type="protein sequence ID" value="KAF6724391.1"/>
    <property type="molecule type" value="Genomic_DNA"/>
</dbReference>
<dbReference type="Gene3D" id="3.10.320.10">
    <property type="entry name" value="Class II Histocompatibility Antigen, M Beta Chain, Chain B, domain 1"/>
    <property type="match status" value="1"/>
</dbReference>
<dbReference type="Gene3D" id="2.60.40.10">
    <property type="entry name" value="Immunoglobulins"/>
    <property type="match status" value="1"/>
</dbReference>
<dbReference type="PANTHER" id="PTHR19944">
    <property type="entry name" value="MHC CLASS II-RELATED"/>
    <property type="match status" value="1"/>
</dbReference>
<organism evidence="16 17">
    <name type="scientific">Oryzias melastigma</name>
    <name type="common">Marine medaka</name>
    <dbReference type="NCBI Taxonomy" id="30732"/>
    <lineage>
        <taxon>Eukaryota</taxon>
        <taxon>Metazoa</taxon>
        <taxon>Chordata</taxon>
        <taxon>Craniata</taxon>
        <taxon>Vertebrata</taxon>
        <taxon>Euteleostomi</taxon>
        <taxon>Actinopterygii</taxon>
        <taxon>Neopterygii</taxon>
        <taxon>Teleostei</taxon>
        <taxon>Neoteleostei</taxon>
        <taxon>Acanthomorphata</taxon>
        <taxon>Ovalentaria</taxon>
        <taxon>Atherinomorphae</taxon>
        <taxon>Beloniformes</taxon>
        <taxon>Adrianichthyidae</taxon>
        <taxon>Oryziinae</taxon>
        <taxon>Oryzias</taxon>
    </lineage>
</organism>
<name>A0A834CCZ8_ORYME</name>
<keyword evidence="5" id="KW-0391">Immunity</keyword>
<evidence type="ECO:0000256" key="7">
    <source>
        <dbReference type="ARBA" id="ARBA00023130"/>
    </source>
</evidence>
<evidence type="ECO:0000313" key="16">
    <source>
        <dbReference type="EMBL" id="KAF6724391.1"/>
    </source>
</evidence>
<feature type="domain" description="Ig-like" evidence="15">
    <location>
        <begin position="103"/>
        <end position="199"/>
    </location>
</feature>
<evidence type="ECO:0000256" key="10">
    <source>
        <dbReference type="ARBA" id="ARBA00023180"/>
    </source>
</evidence>
<protein>
    <submittedName>
        <fullName evidence="16">SLA class II histocompatibility antigen, DQ haplotype C alpha chain</fullName>
    </submittedName>
</protein>